<evidence type="ECO:0000256" key="1">
    <source>
        <dbReference type="ARBA" id="ARBA00004167"/>
    </source>
</evidence>
<comment type="subunit">
    <text evidence="6">HflC and HflK may interact to form a multimeric complex.</text>
</comment>
<feature type="region of interest" description="Disordered" evidence="7">
    <location>
        <begin position="330"/>
        <end position="376"/>
    </location>
</feature>
<gene>
    <name evidence="9" type="ORF">HELGO_WM4381</name>
</gene>
<evidence type="ECO:0000256" key="7">
    <source>
        <dbReference type="SAM" id="MobiDB-lite"/>
    </source>
</evidence>
<dbReference type="InterPro" id="IPR010201">
    <property type="entry name" value="HflK"/>
</dbReference>
<evidence type="ECO:0000256" key="2">
    <source>
        <dbReference type="ARBA" id="ARBA00006971"/>
    </source>
</evidence>
<feature type="compositionally biased region" description="Basic and acidic residues" evidence="7">
    <location>
        <begin position="351"/>
        <end position="361"/>
    </location>
</feature>
<proteinExistence type="inferred from homology"/>
<evidence type="ECO:0000256" key="6">
    <source>
        <dbReference type="RuleBase" id="RU364113"/>
    </source>
</evidence>
<evidence type="ECO:0000313" key="9">
    <source>
        <dbReference type="EMBL" id="CAA6814905.1"/>
    </source>
</evidence>
<dbReference type="Pfam" id="PF01145">
    <property type="entry name" value="Band_7"/>
    <property type="match status" value="1"/>
</dbReference>
<dbReference type="PANTHER" id="PTHR43327:SF2">
    <property type="entry name" value="MODULATOR OF FTSH PROTEASE HFLK"/>
    <property type="match status" value="1"/>
</dbReference>
<dbReference type="InterPro" id="IPR001107">
    <property type="entry name" value="Band_7"/>
</dbReference>
<dbReference type="AlphaFoldDB" id="A0A6S6TIQ5"/>
<sequence length="376" mass="42078">MPWNEPGGDKDPWSGNKKKSTDNNPADKVTELFSNMSKGGGGGGKLLYFLPLIALAIWAFSGVYQLESGKQGVVLQFGKFKEITTPGLHWIARPIQTVEIVDMQRNRSANDQTTMLTMDENIVDLEVEVQYLVDDAKAYLFNVMLPDFERDQSQGVLYQVMRSAIREVVGASDMDFIIKEGRTEIEEKTKELMQSILSEYKTGLQIVKVNLTYAEAPKEVKDAFDDANRAREDFNRSKNRAETYSNKVIPDARGKGARLVEEAKAYRDQVIAKSEGDASRFSNLVAEYQKAPEVTRQRLYLDTMEKVMSGSKKIMMDTTSGNNMFYLPLNTDGGASEQGSVPPPVSPSVLERLKREKDAAEANRQAASRTTLREGR</sequence>
<dbReference type="GO" id="GO:0016020">
    <property type="term" value="C:membrane"/>
    <property type="evidence" value="ECO:0007669"/>
    <property type="project" value="UniProtKB-SubCell"/>
</dbReference>
<dbReference type="PANTHER" id="PTHR43327">
    <property type="entry name" value="STOMATIN-LIKE PROTEIN 2, MITOCHONDRIAL"/>
    <property type="match status" value="1"/>
</dbReference>
<dbReference type="InterPro" id="IPR020980">
    <property type="entry name" value="Membrane_HflK_N"/>
</dbReference>
<protein>
    <recommendedName>
        <fullName evidence="6">Protein HflK</fullName>
    </recommendedName>
</protein>
<feature type="region of interest" description="Disordered" evidence="7">
    <location>
        <begin position="1"/>
        <end position="26"/>
    </location>
</feature>
<dbReference type="Gene3D" id="3.30.479.30">
    <property type="entry name" value="Band 7 domain"/>
    <property type="match status" value="1"/>
</dbReference>
<dbReference type="SUPFAM" id="SSF117892">
    <property type="entry name" value="Band 7/SPFH domain"/>
    <property type="match status" value="1"/>
</dbReference>
<comment type="similarity">
    <text evidence="2 6">Belongs to the band 7/mec-2 family. HflK subfamily.</text>
</comment>
<dbReference type="EMBL" id="CACVAY010000071">
    <property type="protein sequence ID" value="CAA6814905.1"/>
    <property type="molecule type" value="Genomic_DNA"/>
</dbReference>
<feature type="domain" description="Band 7" evidence="8">
    <location>
        <begin position="61"/>
        <end position="228"/>
    </location>
</feature>
<keyword evidence="5" id="KW-0472">Membrane</keyword>
<accession>A0A6S6TIQ5</accession>
<comment type="function">
    <text evidence="6">HflC and HflK could encode or regulate a protease.</text>
</comment>
<dbReference type="InterPro" id="IPR036013">
    <property type="entry name" value="Band_7/SPFH_dom_sf"/>
</dbReference>
<name>A0A6S6TIQ5_9GAMM</name>
<keyword evidence="4" id="KW-1133">Transmembrane helix</keyword>
<evidence type="ECO:0000259" key="8">
    <source>
        <dbReference type="SMART" id="SM00244"/>
    </source>
</evidence>
<evidence type="ECO:0000256" key="3">
    <source>
        <dbReference type="ARBA" id="ARBA00022692"/>
    </source>
</evidence>
<dbReference type="Pfam" id="PF12221">
    <property type="entry name" value="HflK_N"/>
    <property type="match status" value="1"/>
</dbReference>
<reference evidence="9" key="1">
    <citation type="submission" date="2020-01" db="EMBL/GenBank/DDBJ databases">
        <authorList>
            <person name="Meier V. D."/>
            <person name="Meier V D."/>
        </authorList>
    </citation>
    <scope>NUCLEOTIDE SEQUENCE</scope>
    <source>
        <strain evidence="9">HLG_WM_MAG_07</strain>
    </source>
</reference>
<dbReference type="SMART" id="SM00244">
    <property type="entry name" value="PHB"/>
    <property type="match status" value="1"/>
</dbReference>
<evidence type="ECO:0000256" key="5">
    <source>
        <dbReference type="ARBA" id="ARBA00023136"/>
    </source>
</evidence>
<evidence type="ECO:0000256" key="4">
    <source>
        <dbReference type="ARBA" id="ARBA00022989"/>
    </source>
</evidence>
<dbReference type="InterPro" id="IPR050710">
    <property type="entry name" value="Band7/mec-2_domain"/>
</dbReference>
<comment type="subcellular location">
    <subcellularLocation>
        <location evidence="1">Membrane</location>
        <topology evidence="1">Single-pass membrane protein</topology>
    </subcellularLocation>
</comment>
<dbReference type="NCBIfam" id="TIGR01933">
    <property type="entry name" value="hflK"/>
    <property type="match status" value="1"/>
</dbReference>
<keyword evidence="3" id="KW-0812">Transmembrane</keyword>
<dbReference type="CDD" id="cd03404">
    <property type="entry name" value="SPFH_HflK"/>
    <property type="match status" value="1"/>
</dbReference>
<organism evidence="9">
    <name type="scientific">uncultured Thiotrichaceae bacterium</name>
    <dbReference type="NCBI Taxonomy" id="298394"/>
    <lineage>
        <taxon>Bacteria</taxon>
        <taxon>Pseudomonadati</taxon>
        <taxon>Pseudomonadota</taxon>
        <taxon>Gammaproteobacteria</taxon>
        <taxon>Thiotrichales</taxon>
        <taxon>Thiotrichaceae</taxon>
        <taxon>environmental samples</taxon>
    </lineage>
</organism>